<protein>
    <submittedName>
        <fullName evidence="1">Uncharacterized protein</fullName>
    </submittedName>
</protein>
<accession>A0A433CWK8</accession>
<gene>
    <name evidence="1" type="ORF">BC936DRAFT_137836</name>
</gene>
<evidence type="ECO:0000313" key="2">
    <source>
        <dbReference type="Proteomes" id="UP000268093"/>
    </source>
</evidence>
<organism evidence="1 2">
    <name type="scientific">Jimgerdemannia flammicorona</name>
    <dbReference type="NCBI Taxonomy" id="994334"/>
    <lineage>
        <taxon>Eukaryota</taxon>
        <taxon>Fungi</taxon>
        <taxon>Fungi incertae sedis</taxon>
        <taxon>Mucoromycota</taxon>
        <taxon>Mucoromycotina</taxon>
        <taxon>Endogonomycetes</taxon>
        <taxon>Endogonales</taxon>
        <taxon>Endogonaceae</taxon>
        <taxon>Jimgerdemannia</taxon>
    </lineage>
</organism>
<name>A0A433CWK8_9FUNG</name>
<reference evidence="1 2" key="1">
    <citation type="journal article" date="2018" name="New Phytol.">
        <title>Phylogenomics of Endogonaceae and evolution of mycorrhizas within Mucoromycota.</title>
        <authorList>
            <person name="Chang Y."/>
            <person name="Desiro A."/>
            <person name="Na H."/>
            <person name="Sandor L."/>
            <person name="Lipzen A."/>
            <person name="Clum A."/>
            <person name="Barry K."/>
            <person name="Grigoriev I.V."/>
            <person name="Martin F.M."/>
            <person name="Stajich J.E."/>
            <person name="Smith M.E."/>
            <person name="Bonito G."/>
            <person name="Spatafora J.W."/>
        </authorList>
    </citation>
    <scope>NUCLEOTIDE SEQUENCE [LARGE SCALE GENOMIC DNA]</scope>
    <source>
        <strain evidence="1 2">GMNB39</strain>
    </source>
</reference>
<dbReference type="EMBL" id="RBNI01012021">
    <property type="protein sequence ID" value="RUP42962.1"/>
    <property type="molecule type" value="Genomic_DNA"/>
</dbReference>
<comment type="caution">
    <text evidence="1">The sequence shown here is derived from an EMBL/GenBank/DDBJ whole genome shotgun (WGS) entry which is preliminary data.</text>
</comment>
<keyword evidence="2" id="KW-1185">Reference proteome</keyword>
<dbReference type="Proteomes" id="UP000268093">
    <property type="component" value="Unassembled WGS sequence"/>
</dbReference>
<sequence>MGNSDRVVRARSPSSSAWVANDCHGLQHSGGWRHRRWRVLFPRRLDARGGLAFCLFHSSLIHMQDLRDVDVDAAAGRVTFPILLGDTLTRWLIVPVLSAVSYMMTFVGRESLADAGITTPFEAVMIE</sequence>
<dbReference type="AlphaFoldDB" id="A0A433CWK8"/>
<dbReference type="OrthoDB" id="434972at2759"/>
<proteinExistence type="predicted"/>
<evidence type="ECO:0000313" key="1">
    <source>
        <dbReference type="EMBL" id="RUP42962.1"/>
    </source>
</evidence>